<dbReference type="SUPFAM" id="SSF51735">
    <property type="entry name" value="NAD(P)-binding Rossmann-fold domains"/>
    <property type="match status" value="1"/>
</dbReference>
<dbReference type="InterPro" id="IPR011032">
    <property type="entry name" value="GroES-like_sf"/>
</dbReference>
<dbReference type="GO" id="GO:0016491">
    <property type="term" value="F:oxidoreductase activity"/>
    <property type="evidence" value="ECO:0007669"/>
    <property type="project" value="UniProtKB-KW"/>
</dbReference>
<keyword evidence="1" id="KW-0560">Oxidoreductase</keyword>
<dbReference type="Pfam" id="PF08240">
    <property type="entry name" value="ADH_N"/>
    <property type="match status" value="1"/>
</dbReference>
<dbReference type="EMBL" id="LR217715">
    <property type="protein sequence ID" value="VFP82794.1"/>
    <property type="molecule type" value="Genomic_DNA"/>
</dbReference>
<dbReference type="SUPFAM" id="SSF50129">
    <property type="entry name" value="GroES-like"/>
    <property type="match status" value="1"/>
</dbReference>
<dbReference type="PANTHER" id="PTHR11695:SF294">
    <property type="entry name" value="RETICULON-4-INTERACTING PROTEIN 1, MITOCHONDRIAL"/>
    <property type="match status" value="1"/>
</dbReference>
<dbReference type="InterPro" id="IPR014182">
    <property type="entry name" value="ADH_Zn_typ-1"/>
</dbReference>
<evidence type="ECO:0000313" key="4">
    <source>
        <dbReference type="Proteomes" id="UP000294368"/>
    </source>
</evidence>
<dbReference type="CDD" id="cd08252">
    <property type="entry name" value="AL_MDR"/>
    <property type="match status" value="1"/>
</dbReference>
<evidence type="ECO:0000313" key="3">
    <source>
        <dbReference type="EMBL" id="VFP82794.1"/>
    </source>
</evidence>
<protein>
    <recommendedName>
        <fullName evidence="1">Zinc-type alcohol dehydrogenase-like protein</fullName>
    </recommendedName>
</protein>
<dbReference type="GO" id="GO:0008270">
    <property type="term" value="F:zinc ion binding"/>
    <property type="evidence" value="ECO:0007669"/>
    <property type="project" value="InterPro"/>
</dbReference>
<evidence type="ECO:0000259" key="2">
    <source>
        <dbReference type="SMART" id="SM00829"/>
    </source>
</evidence>
<evidence type="ECO:0000256" key="1">
    <source>
        <dbReference type="RuleBase" id="RU364000"/>
    </source>
</evidence>
<dbReference type="Pfam" id="PF13602">
    <property type="entry name" value="ADH_zinc_N_2"/>
    <property type="match status" value="1"/>
</dbReference>
<dbReference type="NCBIfam" id="TIGR02817">
    <property type="entry name" value="adh_fam_1"/>
    <property type="match status" value="1"/>
</dbReference>
<feature type="domain" description="Enoyl reductase (ER)" evidence="2">
    <location>
        <begin position="9"/>
        <end position="331"/>
    </location>
</feature>
<dbReference type="PANTHER" id="PTHR11695">
    <property type="entry name" value="ALCOHOL DEHYDROGENASE RELATED"/>
    <property type="match status" value="1"/>
</dbReference>
<proteinExistence type="inferred from homology"/>
<sequence length="333" mass="36660">MTYIAIALNPANPFQFITLENQMPHPHGYDLLVEVKAVSVNPIDIKIRQQANKNGLHKPRVLGWDASGIVISIGSLVRNFKPGDMVFYAGDITRAGSNATHQLIDSRIAGHKPKKLNWSQAAALPLTALTAWEGLFDRLRLNHTDADKKLLIIGGAGGVGSLAIPFAKSCSQVQTIATASRESSTKWCISRGADTVINHECMPESLAKHCITQIDYIFCLNSIDAHWSDMSNIIAPQGKICTIVDNSAPLNMREIKRKSVSLHFEFMYTRSLFNTPDISRQGEILNKISYMVDQGIFTTSLQTELHGLNIDTLLEAHELVLAGHMCGKVVIAY</sequence>
<dbReference type="InterPro" id="IPR050700">
    <property type="entry name" value="YIM1/Zinc_Alcohol_DH_Fams"/>
</dbReference>
<dbReference type="RefSeq" id="WP_157988229.1">
    <property type="nucleotide sequence ID" value="NZ_LR217715.1"/>
</dbReference>
<dbReference type="SMART" id="SM00829">
    <property type="entry name" value="PKS_ER"/>
    <property type="match status" value="1"/>
</dbReference>
<dbReference type="InterPro" id="IPR036291">
    <property type="entry name" value="NAD(P)-bd_dom_sf"/>
</dbReference>
<gene>
    <name evidence="3" type="ORF">ERCIKOCA2762_041</name>
</gene>
<keyword evidence="1" id="KW-0862">Zinc</keyword>
<accession>A0A451D972</accession>
<dbReference type="AlphaFoldDB" id="A0A451D972"/>
<dbReference type="Proteomes" id="UP000294368">
    <property type="component" value="Chromosome"/>
</dbReference>
<dbReference type="InterPro" id="IPR013154">
    <property type="entry name" value="ADH-like_N"/>
</dbReference>
<dbReference type="InterPro" id="IPR020843">
    <property type="entry name" value="ER"/>
</dbReference>
<keyword evidence="1" id="KW-0479">Metal-binding</keyword>
<dbReference type="Gene3D" id="3.40.50.720">
    <property type="entry name" value="NAD(P)-binding Rossmann-like Domain"/>
    <property type="match status" value="1"/>
</dbReference>
<dbReference type="OrthoDB" id="9785812at2"/>
<comment type="similarity">
    <text evidence="1">Belongs to the zinc-containing alcohol dehydrogenase family. Quinone oxidoreductase subfamily.</text>
</comment>
<dbReference type="Gene3D" id="3.90.180.10">
    <property type="entry name" value="Medium-chain alcohol dehydrogenases, catalytic domain"/>
    <property type="match status" value="1"/>
</dbReference>
<name>A0A451D972_9GAMM</name>
<reference evidence="3 4" key="1">
    <citation type="submission" date="2019-02" db="EMBL/GenBank/DDBJ databases">
        <authorList>
            <person name="Manzano-Marin A."/>
            <person name="Manzano-Marin A."/>
        </authorList>
    </citation>
    <scope>NUCLEOTIDE SEQUENCE [LARGE SCALE GENOMIC DNA]</scope>
    <source>
        <strain evidence="3 4">ErCikochiana</strain>
    </source>
</reference>
<organism evidence="3 4">
    <name type="scientific">Candidatus Erwinia haradaeae</name>
    <dbReference type="NCBI Taxonomy" id="1922217"/>
    <lineage>
        <taxon>Bacteria</taxon>
        <taxon>Pseudomonadati</taxon>
        <taxon>Pseudomonadota</taxon>
        <taxon>Gammaproteobacteria</taxon>
        <taxon>Enterobacterales</taxon>
        <taxon>Erwiniaceae</taxon>
        <taxon>Erwinia</taxon>
    </lineage>
</organism>